<gene>
    <name evidence="2" type="ORF">PCOL08062_LOCUS11289</name>
</gene>
<protein>
    <submittedName>
        <fullName evidence="2">Uncharacterized protein</fullName>
    </submittedName>
</protein>
<feature type="region of interest" description="Disordered" evidence="1">
    <location>
        <begin position="1"/>
        <end position="49"/>
    </location>
</feature>
<proteinExistence type="predicted"/>
<feature type="compositionally biased region" description="Basic and acidic residues" evidence="1">
    <location>
        <begin position="138"/>
        <end position="166"/>
    </location>
</feature>
<feature type="compositionally biased region" description="Basic and acidic residues" evidence="1">
    <location>
        <begin position="179"/>
        <end position="201"/>
    </location>
</feature>
<sequence length="300" mass="32135">MLQWTGGGRKKMQRRQNRSFAVPVMRAGPALHQPRQANRNSQRQARQTRAVAGLDVMALAHMGSAQPPSHAAPSNKEAAHRKRSALPASRAQVDRALGVSHHTATPTGDDVYASERPHKKPRGVARGAGAAGAGADGAESRPRPIRTEDARLRASDSEQQGRRRPADQGIPSTTAVKARRADGTAVGHRDRQNAGTADKRPQARGSEPSPTPTVAVSSRPTARNARRLPRVLARQHERQQRPRSAAPRSPLTKHSVDSLIARAVVSPGRALATTALPQHAFVALINPGPGHAVLGHDFHY</sequence>
<accession>A0A7R9TZT5</accession>
<feature type="compositionally biased region" description="Polar residues" evidence="1">
    <location>
        <begin position="212"/>
        <end position="221"/>
    </location>
</feature>
<organism evidence="2">
    <name type="scientific">Prasinoderma coloniale</name>
    <dbReference type="NCBI Taxonomy" id="156133"/>
    <lineage>
        <taxon>Eukaryota</taxon>
        <taxon>Viridiplantae</taxon>
        <taxon>Prasinodermophyta</taxon>
        <taxon>Prasinodermophyceae</taxon>
        <taxon>Prasinodermales</taxon>
        <taxon>Prasinodermaceae</taxon>
        <taxon>Prasinoderma</taxon>
    </lineage>
</organism>
<feature type="region of interest" description="Disordered" evidence="1">
    <location>
        <begin position="64"/>
        <end position="254"/>
    </location>
</feature>
<dbReference type="EMBL" id="HBDZ01014705">
    <property type="protein sequence ID" value="CAD8249671.1"/>
    <property type="molecule type" value="Transcribed_RNA"/>
</dbReference>
<feature type="compositionally biased region" description="Low complexity" evidence="1">
    <location>
        <begin position="33"/>
        <end position="49"/>
    </location>
</feature>
<evidence type="ECO:0000313" key="2">
    <source>
        <dbReference type="EMBL" id="CAD8249671.1"/>
    </source>
</evidence>
<dbReference type="AlphaFoldDB" id="A0A7R9TZT5"/>
<evidence type="ECO:0000256" key="1">
    <source>
        <dbReference type="SAM" id="MobiDB-lite"/>
    </source>
</evidence>
<name>A0A7R9TZT5_9VIRI</name>
<feature type="compositionally biased region" description="Basic residues" evidence="1">
    <location>
        <begin position="8"/>
        <end position="17"/>
    </location>
</feature>
<reference evidence="2" key="1">
    <citation type="submission" date="2021-01" db="EMBL/GenBank/DDBJ databases">
        <authorList>
            <person name="Corre E."/>
            <person name="Pelletier E."/>
            <person name="Niang G."/>
            <person name="Scheremetjew M."/>
            <person name="Finn R."/>
            <person name="Kale V."/>
            <person name="Holt S."/>
            <person name="Cochrane G."/>
            <person name="Meng A."/>
            <person name="Brown T."/>
            <person name="Cohen L."/>
        </authorList>
    </citation>
    <scope>NUCLEOTIDE SEQUENCE</scope>
    <source>
        <strain evidence="2">CCMP1413</strain>
    </source>
</reference>